<dbReference type="InterPro" id="IPR056924">
    <property type="entry name" value="SH3_Tf2-1"/>
</dbReference>
<dbReference type="PANTHER" id="PTHR45835">
    <property type="entry name" value="YALI0A06105P"/>
    <property type="match status" value="1"/>
</dbReference>
<dbReference type="SUPFAM" id="SSF53098">
    <property type="entry name" value="Ribonuclease H-like"/>
    <property type="match status" value="1"/>
</dbReference>
<reference evidence="2 3" key="1">
    <citation type="submission" date="2019-05" db="EMBL/GenBank/DDBJ databases">
        <title>Mikania micrantha, genome provides insights into the molecular mechanism of rapid growth.</title>
        <authorList>
            <person name="Liu B."/>
        </authorList>
    </citation>
    <scope>NUCLEOTIDE SEQUENCE [LARGE SCALE GENOMIC DNA]</scope>
    <source>
        <strain evidence="2">NLD-2019</strain>
        <tissue evidence="2">Leaf</tissue>
    </source>
</reference>
<dbReference type="OrthoDB" id="545631at2759"/>
<accession>A0A5N6NM23</accession>
<evidence type="ECO:0000313" key="2">
    <source>
        <dbReference type="EMBL" id="KAD4981708.1"/>
    </source>
</evidence>
<keyword evidence="3" id="KW-1185">Reference proteome</keyword>
<dbReference type="Gene3D" id="3.30.420.10">
    <property type="entry name" value="Ribonuclease H-like superfamily/Ribonuclease H"/>
    <property type="match status" value="2"/>
</dbReference>
<proteinExistence type="predicted"/>
<gene>
    <name evidence="2" type="ORF">E3N88_18379</name>
</gene>
<dbReference type="GO" id="GO:0003676">
    <property type="term" value="F:nucleic acid binding"/>
    <property type="evidence" value="ECO:0007669"/>
    <property type="project" value="InterPro"/>
</dbReference>
<dbReference type="Pfam" id="PF24626">
    <property type="entry name" value="SH3_Tf2-1"/>
    <property type="match status" value="1"/>
</dbReference>
<protein>
    <recommendedName>
        <fullName evidence="1">Tf2-1-like SH3-like domain-containing protein</fullName>
    </recommendedName>
</protein>
<evidence type="ECO:0000313" key="3">
    <source>
        <dbReference type="Proteomes" id="UP000326396"/>
    </source>
</evidence>
<comment type="caution">
    <text evidence="2">The sequence shown here is derived from an EMBL/GenBank/DDBJ whole genome shotgun (WGS) entry which is preliminary data.</text>
</comment>
<dbReference type="Proteomes" id="UP000326396">
    <property type="component" value="Linkage Group LG18"/>
</dbReference>
<sequence length="381" mass="44398">MWKWENISMDFITKLPQTASGNDSIWVIVDRLTKSAHFLPIREMYPVRKLARIYVDEIVSRHGIPLSIISYRDARFTARFWESLHGQTERMIQTLEDMLRACVIEFGGNWDSHLPLVEFSYNNSYHTSIGMAPFEALYGRKCRSPICWAEVGESQITGPEIIQEMIDKIHQIRDNLLAARSRQKSYADKRRKPLEFEVDDMVLLKVSPWKGVVRFRKKGKLAPRYVGPFKILERIGKVAYKLELPPELSKVHSTFHVSNLRKCLADQDLQVPFDDIRVDDTMHFVEKPVEIMDREVKKLKRSRIPIVKVRWESKRGKDIIMVYRRGGGTVAEAVATDLYICPIHKPSSVYHDYISVEALVRRIRGFGLEWKGISELLWFGY</sequence>
<dbReference type="PANTHER" id="PTHR45835:SF101">
    <property type="entry name" value="NUCLEOTIDYLTRANSFERASE, RIBONUCLEASE H"/>
    <property type="match status" value="1"/>
</dbReference>
<dbReference type="AlphaFoldDB" id="A0A5N6NM23"/>
<dbReference type="EMBL" id="SZYD01000010">
    <property type="protein sequence ID" value="KAD4981708.1"/>
    <property type="molecule type" value="Genomic_DNA"/>
</dbReference>
<dbReference type="InterPro" id="IPR036397">
    <property type="entry name" value="RNaseH_sf"/>
</dbReference>
<feature type="domain" description="Tf2-1-like SH3-like" evidence="1">
    <location>
        <begin position="200"/>
        <end position="263"/>
    </location>
</feature>
<evidence type="ECO:0000259" key="1">
    <source>
        <dbReference type="Pfam" id="PF24626"/>
    </source>
</evidence>
<organism evidence="2 3">
    <name type="scientific">Mikania micrantha</name>
    <name type="common">bitter vine</name>
    <dbReference type="NCBI Taxonomy" id="192012"/>
    <lineage>
        <taxon>Eukaryota</taxon>
        <taxon>Viridiplantae</taxon>
        <taxon>Streptophyta</taxon>
        <taxon>Embryophyta</taxon>
        <taxon>Tracheophyta</taxon>
        <taxon>Spermatophyta</taxon>
        <taxon>Magnoliopsida</taxon>
        <taxon>eudicotyledons</taxon>
        <taxon>Gunneridae</taxon>
        <taxon>Pentapetalae</taxon>
        <taxon>asterids</taxon>
        <taxon>campanulids</taxon>
        <taxon>Asterales</taxon>
        <taxon>Asteraceae</taxon>
        <taxon>Asteroideae</taxon>
        <taxon>Heliantheae alliance</taxon>
        <taxon>Eupatorieae</taxon>
        <taxon>Mikania</taxon>
    </lineage>
</organism>
<dbReference type="InterPro" id="IPR012337">
    <property type="entry name" value="RNaseH-like_sf"/>
</dbReference>
<name>A0A5N6NM23_9ASTR</name>